<organism evidence="1 2">
    <name type="scientific">Trichoderma cornu-damae</name>
    <dbReference type="NCBI Taxonomy" id="654480"/>
    <lineage>
        <taxon>Eukaryota</taxon>
        <taxon>Fungi</taxon>
        <taxon>Dikarya</taxon>
        <taxon>Ascomycota</taxon>
        <taxon>Pezizomycotina</taxon>
        <taxon>Sordariomycetes</taxon>
        <taxon>Hypocreomycetidae</taxon>
        <taxon>Hypocreales</taxon>
        <taxon>Hypocreaceae</taxon>
        <taxon>Trichoderma</taxon>
    </lineage>
</organism>
<protein>
    <submittedName>
        <fullName evidence="1">Uncharacterized protein</fullName>
    </submittedName>
</protein>
<dbReference type="EMBL" id="JAIWOZ010000002">
    <property type="protein sequence ID" value="KAH6608527.1"/>
    <property type="molecule type" value="Genomic_DNA"/>
</dbReference>
<evidence type="ECO:0000313" key="1">
    <source>
        <dbReference type="EMBL" id="KAH6608527.1"/>
    </source>
</evidence>
<keyword evidence="2" id="KW-1185">Reference proteome</keyword>
<reference evidence="1" key="1">
    <citation type="submission" date="2021-08" db="EMBL/GenBank/DDBJ databases">
        <title>Chromosome-Level Trichoderma cornu-damae using Hi-C Data.</title>
        <authorList>
            <person name="Kim C.S."/>
        </authorList>
    </citation>
    <scope>NUCLEOTIDE SEQUENCE</scope>
    <source>
        <strain evidence="1">KA19-0412C</strain>
    </source>
</reference>
<name>A0A9P8TXX4_9HYPO</name>
<proteinExistence type="predicted"/>
<evidence type="ECO:0000313" key="2">
    <source>
        <dbReference type="Proteomes" id="UP000827724"/>
    </source>
</evidence>
<dbReference type="AlphaFoldDB" id="A0A9P8TXX4"/>
<sequence length="101" mass="11673">MRTPKQHTKRGMLKGECDNILDPFNRHRKRISWKALADYDFDAAEIVSGVPVILLKELLTKVWEFKRLLVSVLGHSYGSDELANSNKGRVYRNCDSYQNYG</sequence>
<accession>A0A9P8TXX4</accession>
<gene>
    <name evidence="1" type="ORF">Trco_001873</name>
</gene>
<comment type="caution">
    <text evidence="1">The sequence shown here is derived from an EMBL/GenBank/DDBJ whole genome shotgun (WGS) entry which is preliminary data.</text>
</comment>
<dbReference type="Proteomes" id="UP000827724">
    <property type="component" value="Unassembled WGS sequence"/>
</dbReference>